<name>A0ABY4X7Y2_9SPHN</name>
<gene>
    <name evidence="1" type="ORF">LHA26_16010</name>
</gene>
<organism evidence="1 2">
    <name type="scientific">Sphingomonas morindae</name>
    <dbReference type="NCBI Taxonomy" id="1541170"/>
    <lineage>
        <taxon>Bacteria</taxon>
        <taxon>Pseudomonadati</taxon>
        <taxon>Pseudomonadota</taxon>
        <taxon>Alphaproteobacteria</taxon>
        <taxon>Sphingomonadales</taxon>
        <taxon>Sphingomonadaceae</taxon>
        <taxon>Sphingomonas</taxon>
    </lineage>
</organism>
<keyword evidence="2" id="KW-1185">Reference proteome</keyword>
<evidence type="ECO:0000313" key="2">
    <source>
        <dbReference type="Proteomes" id="UP001056937"/>
    </source>
</evidence>
<reference evidence="1" key="1">
    <citation type="journal article" date="2022" name="Toxins">
        <title>Genomic Analysis of Sphingopyxis sp. USTB-05 for Biodegrading Cyanobacterial Hepatotoxins.</title>
        <authorList>
            <person name="Liu C."/>
            <person name="Xu Q."/>
            <person name="Zhao Z."/>
            <person name="Zhang H."/>
            <person name="Liu X."/>
            <person name="Yin C."/>
            <person name="Liu Y."/>
            <person name="Yan H."/>
        </authorList>
    </citation>
    <scope>NUCLEOTIDE SEQUENCE</scope>
    <source>
        <strain evidence="1">NBD5</strain>
    </source>
</reference>
<evidence type="ECO:0000313" key="1">
    <source>
        <dbReference type="EMBL" id="USI72755.1"/>
    </source>
</evidence>
<accession>A0ABY4X7Y2</accession>
<dbReference type="EMBL" id="CP084930">
    <property type="protein sequence ID" value="USI72755.1"/>
    <property type="molecule type" value="Genomic_DNA"/>
</dbReference>
<dbReference type="Proteomes" id="UP001056937">
    <property type="component" value="Chromosome 1"/>
</dbReference>
<proteinExistence type="predicted"/>
<dbReference type="RefSeq" id="WP_252166563.1">
    <property type="nucleotide sequence ID" value="NZ_CP084930.1"/>
</dbReference>
<sequence length="90" mass="8878">MAGEKLMMVLLAAAAPTEPPAAGPAPAPAPAEAAAHRAAACQSLQESRAALAKLLASDAFKTMGAQEQADLRGPLDARIADAMAGGNPCA</sequence>
<evidence type="ECO:0008006" key="3">
    <source>
        <dbReference type="Google" id="ProtNLM"/>
    </source>
</evidence>
<protein>
    <recommendedName>
        <fullName evidence="3">Secreted protein</fullName>
    </recommendedName>
</protein>